<dbReference type="CDD" id="cd04301">
    <property type="entry name" value="NAT_SF"/>
    <property type="match status" value="1"/>
</dbReference>
<protein>
    <submittedName>
        <fullName evidence="2">Protein N-acetyltransferase, RimJ/RimL family</fullName>
    </submittedName>
</protein>
<dbReference type="InterPro" id="IPR000182">
    <property type="entry name" value="GNAT_dom"/>
</dbReference>
<sequence>MVDPLPATPVRLDAPGLLLRAYVDTDAPDLTAAFADEDIARWNPGSPDPEAVEAFMASRNDWSTGDHASWAVADPTGRLAGSVSIHRLDRDQGDAEIGYWVAPWARRQGYAVRAVLLATRFGFGPLGLHRLYLYHAVDNPGSCAVALAAGYLHEGTLRQSFRYADGVHHDEHLHGRLSADPEPERAAR</sequence>
<dbReference type="InterPro" id="IPR016181">
    <property type="entry name" value="Acyl_CoA_acyltransferase"/>
</dbReference>
<dbReference type="PANTHER" id="PTHR43441">
    <property type="entry name" value="RIBOSOMAL-PROTEIN-SERINE ACETYLTRANSFERASE"/>
    <property type="match status" value="1"/>
</dbReference>
<dbReference type="AlphaFoldDB" id="A0A285VDZ9"/>
<dbReference type="InterPro" id="IPR051908">
    <property type="entry name" value="Ribosomal_N-acetyltransferase"/>
</dbReference>
<dbReference type="Gene3D" id="3.40.630.30">
    <property type="match status" value="1"/>
</dbReference>
<dbReference type="GO" id="GO:0008999">
    <property type="term" value="F:protein-N-terminal-alanine acetyltransferase activity"/>
    <property type="evidence" value="ECO:0007669"/>
    <property type="project" value="TreeGrafter"/>
</dbReference>
<organism evidence="2 3">
    <name type="scientific">Ornithinimicrobium cerasi</name>
    <dbReference type="NCBI Taxonomy" id="2248773"/>
    <lineage>
        <taxon>Bacteria</taxon>
        <taxon>Bacillati</taxon>
        <taxon>Actinomycetota</taxon>
        <taxon>Actinomycetes</taxon>
        <taxon>Micrococcales</taxon>
        <taxon>Ornithinimicrobiaceae</taxon>
        <taxon>Ornithinimicrobium</taxon>
    </lineage>
</organism>
<dbReference type="PANTHER" id="PTHR43441:SF10">
    <property type="entry name" value="ACETYLTRANSFERASE"/>
    <property type="match status" value="1"/>
</dbReference>
<proteinExistence type="predicted"/>
<dbReference type="Proteomes" id="UP000219688">
    <property type="component" value="Unassembled WGS sequence"/>
</dbReference>
<evidence type="ECO:0000259" key="1">
    <source>
        <dbReference type="PROSITE" id="PS51186"/>
    </source>
</evidence>
<gene>
    <name evidence="2" type="ORF">SAMN05421879_101508</name>
</gene>
<dbReference type="Pfam" id="PF13302">
    <property type="entry name" value="Acetyltransf_3"/>
    <property type="match status" value="1"/>
</dbReference>
<feature type="domain" description="N-acetyltransferase" evidence="1">
    <location>
        <begin position="17"/>
        <end position="180"/>
    </location>
</feature>
<name>A0A285VDZ9_9MICO</name>
<dbReference type="PROSITE" id="PS51186">
    <property type="entry name" value="GNAT"/>
    <property type="match status" value="1"/>
</dbReference>
<dbReference type="SUPFAM" id="SSF55729">
    <property type="entry name" value="Acyl-CoA N-acyltransferases (Nat)"/>
    <property type="match status" value="1"/>
</dbReference>
<dbReference type="GO" id="GO:0005737">
    <property type="term" value="C:cytoplasm"/>
    <property type="evidence" value="ECO:0007669"/>
    <property type="project" value="TreeGrafter"/>
</dbReference>
<dbReference type="EMBL" id="OBQK01000001">
    <property type="protein sequence ID" value="SOC52362.1"/>
    <property type="molecule type" value="Genomic_DNA"/>
</dbReference>
<dbReference type="RefSeq" id="WP_220388052.1">
    <property type="nucleotide sequence ID" value="NZ_OBQK01000001.1"/>
</dbReference>
<reference evidence="3" key="1">
    <citation type="submission" date="2017-08" db="EMBL/GenBank/DDBJ databases">
        <authorList>
            <person name="Varghese N."/>
            <person name="Submissions S."/>
        </authorList>
    </citation>
    <scope>NUCLEOTIDE SEQUENCE [LARGE SCALE GENOMIC DNA]</scope>
    <source>
        <strain evidence="3">USBA17B2</strain>
    </source>
</reference>
<keyword evidence="2" id="KW-0808">Transferase</keyword>
<dbReference type="GO" id="GO:1990189">
    <property type="term" value="F:protein N-terminal-serine acetyltransferase activity"/>
    <property type="evidence" value="ECO:0007669"/>
    <property type="project" value="TreeGrafter"/>
</dbReference>
<keyword evidence="3" id="KW-1185">Reference proteome</keyword>
<accession>A0A285VDZ9</accession>
<evidence type="ECO:0000313" key="2">
    <source>
        <dbReference type="EMBL" id="SOC52362.1"/>
    </source>
</evidence>
<evidence type="ECO:0000313" key="3">
    <source>
        <dbReference type="Proteomes" id="UP000219688"/>
    </source>
</evidence>